<evidence type="ECO:0000256" key="4">
    <source>
        <dbReference type="SAM" id="Phobius"/>
    </source>
</evidence>
<comment type="caution">
    <text evidence="6">The sequence shown here is derived from an EMBL/GenBank/DDBJ whole genome shotgun (WGS) entry which is preliminary data.</text>
</comment>
<dbReference type="EMBL" id="JANCYW010000009">
    <property type="protein sequence ID" value="KAK4536542.1"/>
    <property type="molecule type" value="Genomic_DNA"/>
</dbReference>
<accession>A0AAV9IWA4</accession>
<keyword evidence="1" id="KW-1015">Disulfide bond</keyword>
<comment type="caution">
    <text evidence="2">Lacks conserved residue(s) required for the propagation of feature annotation.</text>
</comment>
<evidence type="ECO:0000256" key="1">
    <source>
        <dbReference type="ARBA" id="ARBA00023157"/>
    </source>
</evidence>
<gene>
    <name evidence="6" type="ORF">CDCA_CDCA09G2567</name>
</gene>
<keyword evidence="4" id="KW-0812">Transmembrane</keyword>
<dbReference type="Gene3D" id="4.10.110.10">
    <property type="entry name" value="Spasmolytic Protein, domain 1"/>
    <property type="match status" value="1"/>
</dbReference>
<protein>
    <recommendedName>
        <fullName evidence="5">P-type domain-containing protein</fullName>
    </recommendedName>
</protein>
<keyword evidence="4" id="KW-1133">Transmembrane helix</keyword>
<dbReference type="AlphaFoldDB" id="A0AAV9IWA4"/>
<dbReference type="InterPro" id="IPR000519">
    <property type="entry name" value="P_trefoil_dom"/>
</dbReference>
<dbReference type="Pfam" id="PF00088">
    <property type="entry name" value="Trefoil"/>
    <property type="match status" value="1"/>
</dbReference>
<feature type="domain" description="P-type" evidence="5">
    <location>
        <begin position="187"/>
        <end position="237"/>
    </location>
</feature>
<dbReference type="Proteomes" id="UP001301350">
    <property type="component" value="Unassembled WGS sequence"/>
</dbReference>
<evidence type="ECO:0000256" key="3">
    <source>
        <dbReference type="SAM" id="MobiDB-lite"/>
    </source>
</evidence>
<keyword evidence="7" id="KW-1185">Reference proteome</keyword>
<evidence type="ECO:0000259" key="5">
    <source>
        <dbReference type="PROSITE" id="PS51448"/>
    </source>
</evidence>
<proteinExistence type="predicted"/>
<reference evidence="6 7" key="1">
    <citation type="submission" date="2022-07" db="EMBL/GenBank/DDBJ databases">
        <title>Genome-wide signatures of adaptation to extreme environments.</title>
        <authorList>
            <person name="Cho C.H."/>
            <person name="Yoon H.S."/>
        </authorList>
    </citation>
    <scope>NUCLEOTIDE SEQUENCE [LARGE SCALE GENOMIC DNA]</scope>
    <source>
        <strain evidence="6 7">DBV 063 E5</strain>
    </source>
</reference>
<evidence type="ECO:0000256" key="2">
    <source>
        <dbReference type="PROSITE-ProRule" id="PRU00779"/>
    </source>
</evidence>
<feature type="region of interest" description="Disordered" evidence="3">
    <location>
        <begin position="268"/>
        <end position="316"/>
    </location>
</feature>
<evidence type="ECO:0000313" key="7">
    <source>
        <dbReference type="Proteomes" id="UP001301350"/>
    </source>
</evidence>
<evidence type="ECO:0000313" key="6">
    <source>
        <dbReference type="EMBL" id="KAK4536542.1"/>
    </source>
</evidence>
<name>A0AAV9IWA4_CYACA</name>
<dbReference type="PROSITE" id="PS51448">
    <property type="entry name" value="P_TREFOIL_2"/>
    <property type="match status" value="1"/>
</dbReference>
<feature type="transmembrane region" description="Helical" evidence="4">
    <location>
        <begin position="20"/>
        <end position="41"/>
    </location>
</feature>
<dbReference type="InterPro" id="IPR044913">
    <property type="entry name" value="P_trefoil_dom_sf"/>
</dbReference>
<keyword evidence="4" id="KW-0472">Membrane</keyword>
<sequence length="316" mass="33050">MAGTPCTEACETPRRRFHAWLLAFLVAACAIALTIGSAQAWRGAEAAVAGRVPEDDAAVQRLSAARTRFDGAPAAVRAAGGVAAAPNNYATPKKTPTVKPAEEVQATKKQTKKVIESPKKVVKKSVKVVTITARSTVTVLKTPTPTARVVTVTRTVQQTRTPTATVQAVSRTPSIKTKAPYCRFWIKNCNIEAENRQICFTGENIDEYTCIQIGCCWQSNNNNNNNNNGAPPCYRAIWAPVCNLRCDFSNFLTGTEGVSATPAAQQDAAAATSANDPSANASSGGSSSNSGATAASATSSGNPFAGLNNLLSGLNS</sequence>
<organism evidence="6 7">
    <name type="scientific">Cyanidium caldarium</name>
    <name type="common">Red alga</name>
    <dbReference type="NCBI Taxonomy" id="2771"/>
    <lineage>
        <taxon>Eukaryota</taxon>
        <taxon>Rhodophyta</taxon>
        <taxon>Bangiophyceae</taxon>
        <taxon>Cyanidiales</taxon>
        <taxon>Cyanidiaceae</taxon>
        <taxon>Cyanidium</taxon>
    </lineage>
</organism>